<dbReference type="STRING" id="1304284.L21TH_1281"/>
<organism evidence="2 3">
    <name type="scientific">Caldisalinibacter kiritimatiensis</name>
    <dbReference type="NCBI Taxonomy" id="1304284"/>
    <lineage>
        <taxon>Bacteria</taxon>
        <taxon>Bacillati</taxon>
        <taxon>Bacillota</taxon>
        <taxon>Tissierellia</taxon>
        <taxon>Tissierellales</taxon>
        <taxon>Thermohalobacteraceae</taxon>
        <taxon>Caldisalinibacter</taxon>
    </lineage>
</organism>
<dbReference type="CDD" id="cd02440">
    <property type="entry name" value="AdoMet_MTases"/>
    <property type="match status" value="1"/>
</dbReference>
<protein>
    <submittedName>
        <fullName evidence="2">UbiE/COQ5 methyltransferase</fullName>
    </submittedName>
</protein>
<dbReference type="Proteomes" id="UP000013378">
    <property type="component" value="Unassembled WGS sequence"/>
</dbReference>
<dbReference type="AlphaFoldDB" id="R1CEF8"/>
<sequence length="223" mass="25640">MAVFDNEANSYDAWYESKLGKFVDKVEKECAFELFSPRKGMKVLDVGCGTGNYSIELAKMGCEVVGIDISDEMLDIAKNKAKENNLDIEFYNMDVYNIKFDDESFDAVFSMAAFEFIKEPEKAIEEIFRVVKKDGQVLIGTINKKSAWGELYLSEEFQKNSIFKYAQFKTLDELKKLKSNYLVDTAECLFIPPNIDEKDISMEKEKDLSNMERGGFICVLWKK</sequence>
<dbReference type="EMBL" id="ARZA01000130">
    <property type="protein sequence ID" value="EOD00680.1"/>
    <property type="molecule type" value="Genomic_DNA"/>
</dbReference>
<dbReference type="PANTHER" id="PTHR43591">
    <property type="entry name" value="METHYLTRANSFERASE"/>
    <property type="match status" value="1"/>
</dbReference>
<gene>
    <name evidence="2" type="ORF">L21TH_1281</name>
</gene>
<dbReference type="InterPro" id="IPR029063">
    <property type="entry name" value="SAM-dependent_MTases_sf"/>
</dbReference>
<proteinExistence type="predicted"/>
<keyword evidence="2" id="KW-0808">Transferase</keyword>
<evidence type="ECO:0000259" key="1">
    <source>
        <dbReference type="Pfam" id="PF08241"/>
    </source>
</evidence>
<dbReference type="eggNOG" id="COG2226">
    <property type="taxonomic scope" value="Bacteria"/>
</dbReference>
<dbReference type="GO" id="GO:0008757">
    <property type="term" value="F:S-adenosylmethionine-dependent methyltransferase activity"/>
    <property type="evidence" value="ECO:0007669"/>
    <property type="project" value="InterPro"/>
</dbReference>
<keyword evidence="2" id="KW-0489">Methyltransferase</keyword>
<reference evidence="2 3" key="1">
    <citation type="journal article" date="2015" name="Geomicrobiol. J.">
        <title>Caldisalinibacter kiritimatiensis gen. nov., sp. nov., a moderately thermohalophilic thiosulfate-reducing bacterium from a hypersaline microbial mat.</title>
        <authorList>
            <person name="Ben Hania W."/>
            <person name="Joseph M."/>
            <person name="Fiebig A."/>
            <person name="Bunk B."/>
            <person name="Klenk H.-P."/>
            <person name="Fardeau M.-L."/>
            <person name="Spring S."/>
        </authorList>
    </citation>
    <scope>NUCLEOTIDE SEQUENCE [LARGE SCALE GENOMIC DNA]</scope>
    <source>
        <strain evidence="2 3">L21-TH-D2</strain>
    </source>
</reference>
<dbReference type="InterPro" id="IPR013216">
    <property type="entry name" value="Methyltransf_11"/>
</dbReference>
<comment type="caution">
    <text evidence="2">The sequence shown here is derived from an EMBL/GenBank/DDBJ whole genome shotgun (WGS) entry which is preliminary data.</text>
</comment>
<dbReference type="Pfam" id="PF08241">
    <property type="entry name" value="Methyltransf_11"/>
    <property type="match status" value="1"/>
</dbReference>
<dbReference type="GO" id="GO:0032259">
    <property type="term" value="P:methylation"/>
    <property type="evidence" value="ECO:0007669"/>
    <property type="project" value="UniProtKB-KW"/>
</dbReference>
<name>R1CEF8_9FIRM</name>
<feature type="domain" description="Methyltransferase type 11" evidence="1">
    <location>
        <begin position="44"/>
        <end position="139"/>
    </location>
</feature>
<evidence type="ECO:0000313" key="3">
    <source>
        <dbReference type="Proteomes" id="UP000013378"/>
    </source>
</evidence>
<accession>R1CEF8</accession>
<dbReference type="SUPFAM" id="SSF53335">
    <property type="entry name" value="S-adenosyl-L-methionine-dependent methyltransferases"/>
    <property type="match status" value="1"/>
</dbReference>
<evidence type="ECO:0000313" key="2">
    <source>
        <dbReference type="EMBL" id="EOD00680.1"/>
    </source>
</evidence>
<dbReference type="Gene3D" id="3.40.50.150">
    <property type="entry name" value="Vaccinia Virus protein VP39"/>
    <property type="match status" value="1"/>
</dbReference>
<keyword evidence="3" id="KW-1185">Reference proteome</keyword>
<dbReference type="RefSeq" id="WP_006312062.1">
    <property type="nucleotide sequence ID" value="NZ_ARZA01000130.1"/>
</dbReference>
<dbReference type="OrthoDB" id="9774345at2"/>